<dbReference type="STRING" id="10195.A0A3M7SNB0"/>
<name>A0A3M7SNB0_BRAPC</name>
<proteinExistence type="predicted"/>
<gene>
    <name evidence="2" type="ORF">BpHYR1_036635</name>
</gene>
<feature type="region of interest" description="Disordered" evidence="1">
    <location>
        <begin position="282"/>
        <end position="334"/>
    </location>
</feature>
<feature type="region of interest" description="Disordered" evidence="1">
    <location>
        <begin position="196"/>
        <end position="230"/>
    </location>
</feature>
<accession>A0A3M7SNB0</accession>
<dbReference type="AlphaFoldDB" id="A0A3M7SNB0"/>
<organism evidence="2 3">
    <name type="scientific">Brachionus plicatilis</name>
    <name type="common">Marine rotifer</name>
    <name type="synonym">Brachionus muelleri</name>
    <dbReference type="NCBI Taxonomy" id="10195"/>
    <lineage>
        <taxon>Eukaryota</taxon>
        <taxon>Metazoa</taxon>
        <taxon>Spiralia</taxon>
        <taxon>Gnathifera</taxon>
        <taxon>Rotifera</taxon>
        <taxon>Eurotatoria</taxon>
        <taxon>Monogononta</taxon>
        <taxon>Pseudotrocha</taxon>
        <taxon>Ploima</taxon>
        <taxon>Brachionidae</taxon>
        <taxon>Brachionus</taxon>
    </lineage>
</organism>
<keyword evidence="3" id="KW-1185">Reference proteome</keyword>
<evidence type="ECO:0000313" key="2">
    <source>
        <dbReference type="EMBL" id="RNA37185.1"/>
    </source>
</evidence>
<dbReference type="EMBL" id="REGN01001075">
    <property type="protein sequence ID" value="RNA37185.1"/>
    <property type="molecule type" value="Genomic_DNA"/>
</dbReference>
<protein>
    <submittedName>
        <fullName evidence="2">Uncharacterized protein</fullName>
    </submittedName>
</protein>
<feature type="compositionally biased region" description="Polar residues" evidence="1">
    <location>
        <begin position="220"/>
        <end position="230"/>
    </location>
</feature>
<evidence type="ECO:0000313" key="3">
    <source>
        <dbReference type="Proteomes" id="UP000276133"/>
    </source>
</evidence>
<evidence type="ECO:0000256" key="1">
    <source>
        <dbReference type="SAM" id="MobiDB-lite"/>
    </source>
</evidence>
<comment type="caution">
    <text evidence="2">The sequence shown here is derived from an EMBL/GenBank/DDBJ whole genome shotgun (WGS) entry which is preliminary data.</text>
</comment>
<dbReference type="Proteomes" id="UP000276133">
    <property type="component" value="Unassembled WGS sequence"/>
</dbReference>
<sequence length="374" mass="43805">MFTRNQELYDFNSNDYNNKEKKTNTFQTDRRQWDKTKTMLNLEFPDQEKILMNKKRYEEYLFKLHVNNQIMKMASKKDQKEEKMEKLEDGFSIYVNGAHKKNEKYTPRYTVTKSSESSKKNVNFNPNVHMVTHSNYNQLRANHYNTSSKSNAFETKERKKWGNSSFIIKTTEGYEIKINAPNSKLEPISKSEPVKCPSDNLYYSDDFESESESENKDSCQKVNGPSSDTNLIQTVKFSDSEDSEDEIFKTDKNIVVDLSRREIKTLRDSLFIFENSNLKESQAEIDTDSEIESEDMSDSRDKKSQFVTSFGNDEKDSESEIEEKIEEEHDSSSETCKMILNQVANLKLEDRMNLVKFLTNVDCNSKMDRKNKSK</sequence>
<feature type="compositionally biased region" description="Acidic residues" evidence="1">
    <location>
        <begin position="315"/>
        <end position="325"/>
    </location>
</feature>
<reference evidence="2 3" key="1">
    <citation type="journal article" date="2018" name="Sci. Rep.">
        <title>Genomic signatures of local adaptation to the degree of environmental predictability in rotifers.</title>
        <authorList>
            <person name="Franch-Gras L."/>
            <person name="Hahn C."/>
            <person name="Garcia-Roger E.M."/>
            <person name="Carmona M.J."/>
            <person name="Serra M."/>
            <person name="Gomez A."/>
        </authorList>
    </citation>
    <scope>NUCLEOTIDE SEQUENCE [LARGE SCALE GENOMIC DNA]</scope>
    <source>
        <strain evidence="2">HYR1</strain>
    </source>
</reference>
<feature type="compositionally biased region" description="Acidic residues" evidence="1">
    <location>
        <begin position="283"/>
        <end position="296"/>
    </location>
</feature>
<dbReference type="OrthoDB" id="304622at2759"/>